<name>A0A2C8FA39_9BACT</name>
<gene>
    <name evidence="2" type="ORF">DPRO_2738</name>
</gene>
<reference evidence="3" key="1">
    <citation type="submission" date="2017-09" db="EMBL/GenBank/DDBJ databases">
        <authorList>
            <person name="Regsiter A."/>
            <person name="William W."/>
        </authorList>
    </citation>
    <scope>NUCLEOTIDE SEQUENCE [LARGE SCALE GENOMIC DNA]</scope>
    <source>
        <strain evidence="3">500-1</strain>
    </source>
</reference>
<sequence length="174" mass="19917">MEWIAAAIVLVFLLWRWPKKTLIGGGVLVSLAAIGVGYLFAQNWYKDYQQETLIRGVNITVLKDLPPKTESRDKSLWDILDEEYVNRHIWRVTFNNTTNETITKIVWEPVVKKKGHSNKLNSGGYDRYTSDRIIPPGKSATSVWLTPKLTPWGARTPIEQLVLNVNITRVETQP</sequence>
<accession>A0A2C8FA39</accession>
<keyword evidence="1" id="KW-0472">Membrane</keyword>
<proteinExistence type="predicted"/>
<keyword evidence="3" id="KW-1185">Reference proteome</keyword>
<dbReference type="Proteomes" id="UP000219215">
    <property type="component" value="Chromosome DPRO"/>
</dbReference>
<evidence type="ECO:0000256" key="1">
    <source>
        <dbReference type="SAM" id="Phobius"/>
    </source>
</evidence>
<dbReference type="RefSeq" id="WP_097012492.1">
    <property type="nucleotide sequence ID" value="NZ_LT907975.1"/>
</dbReference>
<keyword evidence="1" id="KW-0812">Transmembrane</keyword>
<dbReference type="KEGG" id="pprf:DPRO_2738"/>
<feature type="transmembrane region" description="Helical" evidence="1">
    <location>
        <begin position="22"/>
        <end position="41"/>
    </location>
</feature>
<evidence type="ECO:0000313" key="2">
    <source>
        <dbReference type="EMBL" id="SOB59648.1"/>
    </source>
</evidence>
<dbReference type="AlphaFoldDB" id="A0A2C8FA39"/>
<evidence type="ECO:0000313" key="3">
    <source>
        <dbReference type="Proteomes" id="UP000219215"/>
    </source>
</evidence>
<organism evidence="2 3">
    <name type="scientific">Pseudodesulfovibrio profundus</name>
    <dbReference type="NCBI Taxonomy" id="57320"/>
    <lineage>
        <taxon>Bacteria</taxon>
        <taxon>Pseudomonadati</taxon>
        <taxon>Thermodesulfobacteriota</taxon>
        <taxon>Desulfovibrionia</taxon>
        <taxon>Desulfovibrionales</taxon>
        <taxon>Desulfovibrionaceae</taxon>
    </lineage>
</organism>
<protein>
    <submittedName>
        <fullName evidence="2">Uncharacterized protein</fullName>
    </submittedName>
</protein>
<keyword evidence="1" id="KW-1133">Transmembrane helix</keyword>
<dbReference type="EMBL" id="LT907975">
    <property type="protein sequence ID" value="SOB59648.1"/>
    <property type="molecule type" value="Genomic_DNA"/>
</dbReference>